<sequence length="228" mass="25200">MKQAIFKLKQQTFRIAFLFITVCFFVVSGQAQVTIGSSVSPHDDALLDLKETDGGTSGKGLLLPRVSLTSSLLASPMVSHVEGMTIYNVAATADVTPGYYYNDGNKWVRLAIEDPASSKFFYMPSIVLPTDPDSPEYDLNTETFTVDLYNAYATQFDMMNPTSSVSNASATTSIPVLSSTDLDYYVIYYDNDVFENVQVTDAGVMTYKLVSGYTITKKTFMNIVFKEK</sequence>
<dbReference type="RefSeq" id="WP_183307715.1">
    <property type="nucleotide sequence ID" value="NZ_JACIEP010000009.1"/>
</dbReference>
<evidence type="ECO:0000313" key="1">
    <source>
        <dbReference type="EMBL" id="MBB4036823.1"/>
    </source>
</evidence>
<comment type="caution">
    <text evidence="1">The sequence shown here is derived from an EMBL/GenBank/DDBJ whole genome shotgun (WGS) entry which is preliminary data.</text>
</comment>
<gene>
    <name evidence="1" type="ORF">GGR21_002736</name>
</gene>
<dbReference type="EMBL" id="JACIEP010000009">
    <property type="protein sequence ID" value="MBB4036823.1"/>
    <property type="molecule type" value="Genomic_DNA"/>
</dbReference>
<protein>
    <submittedName>
        <fullName evidence="1">Uncharacterized protein</fullName>
    </submittedName>
</protein>
<proteinExistence type="predicted"/>
<keyword evidence="2" id="KW-1185">Reference proteome</keyword>
<evidence type="ECO:0000313" key="2">
    <source>
        <dbReference type="Proteomes" id="UP000555103"/>
    </source>
</evidence>
<organism evidence="1 2">
    <name type="scientific">Dysgonomonas hofstadii</name>
    <dbReference type="NCBI Taxonomy" id="637886"/>
    <lineage>
        <taxon>Bacteria</taxon>
        <taxon>Pseudomonadati</taxon>
        <taxon>Bacteroidota</taxon>
        <taxon>Bacteroidia</taxon>
        <taxon>Bacteroidales</taxon>
        <taxon>Dysgonomonadaceae</taxon>
        <taxon>Dysgonomonas</taxon>
    </lineage>
</organism>
<accession>A0A840CY32</accession>
<reference evidence="1 2" key="1">
    <citation type="submission" date="2020-08" db="EMBL/GenBank/DDBJ databases">
        <title>Genomic Encyclopedia of Type Strains, Phase IV (KMG-IV): sequencing the most valuable type-strain genomes for metagenomic binning, comparative biology and taxonomic classification.</title>
        <authorList>
            <person name="Goeker M."/>
        </authorList>
    </citation>
    <scope>NUCLEOTIDE SEQUENCE [LARGE SCALE GENOMIC DNA]</scope>
    <source>
        <strain evidence="1 2">DSM 104969</strain>
    </source>
</reference>
<dbReference type="Proteomes" id="UP000555103">
    <property type="component" value="Unassembled WGS sequence"/>
</dbReference>
<dbReference type="AlphaFoldDB" id="A0A840CY32"/>
<name>A0A840CY32_9BACT</name>